<evidence type="ECO:0000313" key="3">
    <source>
        <dbReference type="Proteomes" id="UP000321899"/>
    </source>
</evidence>
<accession>A0A5Q4VE52</accession>
<dbReference type="OrthoDB" id="5496340at2"/>
<gene>
    <name evidence="2" type="ORF">FIM25_03245</name>
</gene>
<dbReference type="SUPFAM" id="SSF81606">
    <property type="entry name" value="PP2C-like"/>
    <property type="match status" value="1"/>
</dbReference>
<name>A0A5Q4VE52_9BACT</name>
<dbReference type="InterPro" id="IPR036457">
    <property type="entry name" value="PPM-type-like_dom_sf"/>
</dbReference>
<dbReference type="SMART" id="SM00332">
    <property type="entry name" value="PP2Cc"/>
    <property type="match status" value="1"/>
</dbReference>
<dbReference type="PROSITE" id="PS51746">
    <property type="entry name" value="PPM_2"/>
    <property type="match status" value="1"/>
</dbReference>
<evidence type="ECO:0000313" key="2">
    <source>
        <dbReference type="EMBL" id="TYT75925.1"/>
    </source>
</evidence>
<dbReference type="Gene3D" id="3.60.40.10">
    <property type="entry name" value="PPM-type phosphatase domain"/>
    <property type="match status" value="1"/>
</dbReference>
<protein>
    <submittedName>
        <fullName evidence="2">Serine/threonine-protein phosphatase</fullName>
    </submittedName>
</protein>
<dbReference type="Pfam" id="PF13672">
    <property type="entry name" value="PP2C_2"/>
    <property type="match status" value="1"/>
</dbReference>
<dbReference type="SMART" id="SM00331">
    <property type="entry name" value="PP2C_SIG"/>
    <property type="match status" value="1"/>
</dbReference>
<comment type="caution">
    <text evidence="2">The sequence shown here is derived from an EMBL/GenBank/DDBJ whole genome shotgun (WGS) entry which is preliminary data.</text>
</comment>
<dbReference type="CDD" id="cd00143">
    <property type="entry name" value="PP2Cc"/>
    <property type="match status" value="1"/>
</dbReference>
<reference evidence="2 3" key="1">
    <citation type="submission" date="2019-06" db="EMBL/GenBank/DDBJ databases">
        <title>Desulfobotulus mexicanus sp. nov., a novel sulfate-reducing bacterium isolated from the sediment of an alkaline crater lake in Mexico.</title>
        <authorList>
            <person name="Hirschler-Rea A."/>
        </authorList>
    </citation>
    <scope>NUCLEOTIDE SEQUENCE [LARGE SCALE GENOMIC DNA]</scope>
    <source>
        <strain evidence="2 3">PAR22N</strain>
    </source>
</reference>
<dbReference type="AlphaFoldDB" id="A0A5Q4VE52"/>
<keyword evidence="3" id="KW-1185">Reference proteome</keyword>
<dbReference type="Proteomes" id="UP000321899">
    <property type="component" value="Unassembled WGS sequence"/>
</dbReference>
<dbReference type="InterPro" id="IPR001932">
    <property type="entry name" value="PPM-type_phosphatase-like_dom"/>
</dbReference>
<organism evidence="2 3">
    <name type="scientific">Desulfobotulus mexicanus</name>
    <dbReference type="NCBI Taxonomy" id="2586642"/>
    <lineage>
        <taxon>Bacteria</taxon>
        <taxon>Pseudomonadati</taxon>
        <taxon>Thermodesulfobacteriota</taxon>
        <taxon>Desulfobacteria</taxon>
        <taxon>Desulfobacterales</taxon>
        <taxon>Desulfobacteraceae</taxon>
        <taxon>Desulfobotulus</taxon>
    </lineage>
</organism>
<dbReference type="EMBL" id="VDMB01000002">
    <property type="protein sequence ID" value="TYT75925.1"/>
    <property type="molecule type" value="Genomic_DNA"/>
</dbReference>
<proteinExistence type="predicted"/>
<sequence length="265" mass="28990">MFLRHMNERRINNMIQSFEAKSIGKRPEQQDSTGSLELGNGFYLYVLADGMGGERGGLIASRTVCKEFMAFFENNPDMDDPAKLLEQAMVAANAALREKREQDYDLMGMGTTLIGVLMNGLSRVFHFVSVGDSPLYQLSSGGLKRINANHAYIEELKKMVADGRMHPEELKTDPARNDITSALMGGNIEEVDFGTGILESGDRLLLASDGIQTLSDGPHGEIAAILKEEGSDFESAVLALLDAVADKEEPYQDNTALIFVGYGNE</sequence>
<feature type="domain" description="PPM-type phosphatase" evidence="1">
    <location>
        <begin position="15"/>
        <end position="262"/>
    </location>
</feature>
<evidence type="ECO:0000259" key="1">
    <source>
        <dbReference type="PROSITE" id="PS51746"/>
    </source>
</evidence>